<dbReference type="PANTHER" id="PTHR30244">
    <property type="entry name" value="TRANSAMINASE"/>
    <property type="match status" value="1"/>
</dbReference>
<evidence type="ECO:0000313" key="6">
    <source>
        <dbReference type="EMBL" id="QEG42994.1"/>
    </source>
</evidence>
<dbReference type="FunFam" id="3.40.640.10:FF:000089">
    <property type="entry name" value="Aminotransferase, DegT/DnrJ/EryC1/StrS family"/>
    <property type="match status" value="1"/>
</dbReference>
<dbReference type="InterPro" id="IPR015424">
    <property type="entry name" value="PyrdxlP-dep_Trfase"/>
</dbReference>
<evidence type="ECO:0000256" key="3">
    <source>
        <dbReference type="PIRSR" id="PIRSR000390-1"/>
    </source>
</evidence>
<sequence>MIPLCDLQIQYANHADELQRVVAEVMAAGHYILGPNVNALEEEIAEYLGCKHAIAVNSGTDALHLALRALNIGPGDEVITTPFTFVATTEAIGLVGATPVFVDIDPHTYNMDANAIERVVTSNTKAILPVHLYGQPCDMATIGQLADRYDLAVVEDCAQAFGAKYNGQSVGTLGTVGCLSFFPSKNLGCFGDGGMIVTNSDEVFERSEMLRRHGGKIKYHHSELGLNSRLDEIQAAILRVKLKHISEWNEARRRIAAAYTAALRGFPEIRCPSDLTESGKASTADVPLECVFHQYTVQVSQRADVQEHLTRDGIGSAVYYPIPLHLQAVHANLGYQKGAFPHAEFAADHCLSLPMFPELTNEQAGLVVDSLAQVLATPANQRIA</sequence>
<gene>
    <name evidence="6" type="primary">wbpE_4</name>
    <name evidence="6" type="ORF">UC8_50370</name>
</gene>
<dbReference type="SUPFAM" id="SSF53383">
    <property type="entry name" value="PLP-dependent transferases"/>
    <property type="match status" value="1"/>
</dbReference>
<evidence type="ECO:0000256" key="4">
    <source>
        <dbReference type="PIRSR" id="PIRSR000390-2"/>
    </source>
</evidence>
<feature type="modified residue" description="N6-(pyridoxal phosphate)lysine" evidence="4">
    <location>
        <position position="185"/>
    </location>
</feature>
<evidence type="ECO:0000256" key="2">
    <source>
        <dbReference type="ARBA" id="ARBA00037999"/>
    </source>
</evidence>
<dbReference type="KEGG" id="rul:UC8_50370"/>
<dbReference type="CDD" id="cd00616">
    <property type="entry name" value="AHBA_syn"/>
    <property type="match status" value="1"/>
</dbReference>
<evidence type="ECO:0000256" key="5">
    <source>
        <dbReference type="RuleBase" id="RU004508"/>
    </source>
</evidence>
<dbReference type="Pfam" id="PF01041">
    <property type="entry name" value="DegT_DnrJ_EryC1"/>
    <property type="match status" value="1"/>
</dbReference>
<reference evidence="6 7" key="1">
    <citation type="submission" date="2019-08" db="EMBL/GenBank/DDBJ databases">
        <title>Deep-cultivation of Planctomycetes and their phenomic and genomic characterization uncovers novel biology.</title>
        <authorList>
            <person name="Wiegand S."/>
            <person name="Jogler M."/>
            <person name="Boedeker C."/>
            <person name="Pinto D."/>
            <person name="Vollmers J."/>
            <person name="Rivas-Marin E."/>
            <person name="Kohn T."/>
            <person name="Peeters S.H."/>
            <person name="Heuer A."/>
            <person name="Rast P."/>
            <person name="Oberbeckmann S."/>
            <person name="Bunk B."/>
            <person name="Jeske O."/>
            <person name="Meyerdierks A."/>
            <person name="Storesund J.E."/>
            <person name="Kallscheuer N."/>
            <person name="Luecker S."/>
            <person name="Lage O.M."/>
            <person name="Pohl T."/>
            <person name="Merkel B.J."/>
            <person name="Hornburger P."/>
            <person name="Mueller R.-W."/>
            <person name="Bruemmer F."/>
            <person name="Labrenz M."/>
            <person name="Spormann A.M."/>
            <person name="Op den Camp H."/>
            <person name="Overmann J."/>
            <person name="Amann R."/>
            <person name="Jetten M.S.M."/>
            <person name="Mascher T."/>
            <person name="Medema M.H."/>
            <person name="Devos D.P."/>
            <person name="Kaster A.-K."/>
            <person name="Ovreas L."/>
            <person name="Rohde M."/>
            <person name="Galperin M.Y."/>
            <person name="Jogler C."/>
        </authorList>
    </citation>
    <scope>NUCLEOTIDE SEQUENCE [LARGE SCALE GENOMIC DNA]</scope>
    <source>
        <strain evidence="6 7">UC8</strain>
    </source>
</reference>
<dbReference type="Gene3D" id="3.90.1150.10">
    <property type="entry name" value="Aspartate Aminotransferase, domain 1"/>
    <property type="match status" value="1"/>
</dbReference>
<dbReference type="InterPro" id="IPR000653">
    <property type="entry name" value="DegT/StrS_aminotransferase"/>
</dbReference>
<keyword evidence="7" id="KW-1185">Reference proteome</keyword>
<feature type="active site" description="Proton acceptor" evidence="3">
    <location>
        <position position="185"/>
    </location>
</feature>
<proteinExistence type="inferred from homology"/>
<keyword evidence="6" id="KW-0032">Aminotransferase</keyword>
<dbReference type="GO" id="GO:0030170">
    <property type="term" value="F:pyridoxal phosphate binding"/>
    <property type="evidence" value="ECO:0007669"/>
    <property type="project" value="UniProtKB-ARBA"/>
</dbReference>
<dbReference type="Proteomes" id="UP000325286">
    <property type="component" value="Chromosome"/>
</dbReference>
<dbReference type="EMBL" id="CP042914">
    <property type="protein sequence ID" value="QEG42994.1"/>
    <property type="molecule type" value="Genomic_DNA"/>
</dbReference>
<dbReference type="RefSeq" id="WP_068141874.1">
    <property type="nucleotide sequence ID" value="NZ_CP042914.1"/>
</dbReference>
<dbReference type="Gene3D" id="3.40.640.10">
    <property type="entry name" value="Type I PLP-dependent aspartate aminotransferase-like (Major domain)"/>
    <property type="match status" value="1"/>
</dbReference>
<protein>
    <submittedName>
        <fullName evidence="6">UDP-2-acetamido-2-deoxy-3-oxo-D-glucuronate aminotransferase</fullName>
        <ecNumber evidence="6">2.6.1.98</ecNumber>
    </submittedName>
</protein>
<organism evidence="6 7">
    <name type="scientific">Roseimaritima ulvae</name>
    <dbReference type="NCBI Taxonomy" id="980254"/>
    <lineage>
        <taxon>Bacteria</taxon>
        <taxon>Pseudomonadati</taxon>
        <taxon>Planctomycetota</taxon>
        <taxon>Planctomycetia</taxon>
        <taxon>Pirellulales</taxon>
        <taxon>Pirellulaceae</taxon>
        <taxon>Roseimaritima</taxon>
    </lineage>
</organism>
<name>A0A5B9QVD1_9BACT</name>
<dbReference type="PANTHER" id="PTHR30244:SF42">
    <property type="entry name" value="UDP-2-ACETAMIDO-2-DEOXY-3-OXO-D-GLUCURONATE AMINOTRANSFERASE"/>
    <property type="match status" value="1"/>
</dbReference>
<dbReference type="GO" id="GO:0008483">
    <property type="term" value="F:transaminase activity"/>
    <property type="evidence" value="ECO:0007669"/>
    <property type="project" value="UniProtKB-KW"/>
</dbReference>
<dbReference type="AlphaFoldDB" id="A0A5B9QVD1"/>
<dbReference type="EC" id="2.6.1.98" evidence="6"/>
<comment type="similarity">
    <text evidence="2 5">Belongs to the DegT/DnrJ/EryC1 family.</text>
</comment>
<dbReference type="InterPro" id="IPR015422">
    <property type="entry name" value="PyrdxlP-dep_Trfase_small"/>
</dbReference>
<keyword evidence="6" id="KW-0808">Transferase</keyword>
<accession>A0A5B9QVD1</accession>
<dbReference type="OrthoDB" id="9810913at2"/>
<dbReference type="InterPro" id="IPR015421">
    <property type="entry name" value="PyrdxlP-dep_Trfase_major"/>
</dbReference>
<dbReference type="PIRSF" id="PIRSF000390">
    <property type="entry name" value="PLP_StrS"/>
    <property type="match status" value="1"/>
</dbReference>
<evidence type="ECO:0000313" key="7">
    <source>
        <dbReference type="Proteomes" id="UP000325286"/>
    </source>
</evidence>
<dbReference type="GO" id="GO:0000271">
    <property type="term" value="P:polysaccharide biosynthetic process"/>
    <property type="evidence" value="ECO:0007669"/>
    <property type="project" value="TreeGrafter"/>
</dbReference>
<keyword evidence="1 4" id="KW-0663">Pyridoxal phosphate</keyword>
<evidence type="ECO:0000256" key="1">
    <source>
        <dbReference type="ARBA" id="ARBA00022898"/>
    </source>
</evidence>